<organism evidence="1 2">
    <name type="scientific">Pedobacter cryophilus</name>
    <dbReference type="NCBI Taxonomy" id="2571271"/>
    <lineage>
        <taxon>Bacteria</taxon>
        <taxon>Pseudomonadati</taxon>
        <taxon>Bacteroidota</taxon>
        <taxon>Sphingobacteriia</taxon>
        <taxon>Sphingobacteriales</taxon>
        <taxon>Sphingobacteriaceae</taxon>
        <taxon>Pedobacter</taxon>
    </lineage>
</organism>
<sequence>MIKTTAKIASQIINNVDQELLMILKADVQIQRAKIKTKLINLATINFDKALYQLIKEDIQFVKAKLSNQQNLAIAI</sequence>
<evidence type="ECO:0000313" key="1">
    <source>
        <dbReference type="EMBL" id="TKB97850.1"/>
    </source>
</evidence>
<protein>
    <submittedName>
        <fullName evidence="1">Uncharacterized protein</fullName>
    </submittedName>
</protein>
<dbReference type="Proteomes" id="UP000308181">
    <property type="component" value="Unassembled WGS sequence"/>
</dbReference>
<name>A0A4U1C180_9SPHI</name>
<reference evidence="1 2" key="1">
    <citation type="submission" date="2019-04" db="EMBL/GenBank/DDBJ databases">
        <title>Pedobacter sp. AR-3-17 sp. nov., isolated from Arctic soil.</title>
        <authorList>
            <person name="Dahal R.H."/>
            <person name="Kim D.-U."/>
        </authorList>
    </citation>
    <scope>NUCLEOTIDE SEQUENCE [LARGE SCALE GENOMIC DNA]</scope>
    <source>
        <strain evidence="1 2">AR-3-17</strain>
    </source>
</reference>
<accession>A0A4U1C180</accession>
<dbReference type="EMBL" id="SWBP01000003">
    <property type="protein sequence ID" value="TKB97850.1"/>
    <property type="molecule type" value="Genomic_DNA"/>
</dbReference>
<comment type="caution">
    <text evidence="1">The sequence shown here is derived from an EMBL/GenBank/DDBJ whole genome shotgun (WGS) entry which is preliminary data.</text>
</comment>
<dbReference type="AlphaFoldDB" id="A0A4U1C180"/>
<keyword evidence="2" id="KW-1185">Reference proteome</keyword>
<dbReference type="RefSeq" id="WP_136826424.1">
    <property type="nucleotide sequence ID" value="NZ_SWBP01000003.1"/>
</dbReference>
<gene>
    <name evidence="1" type="ORF">FA046_10895</name>
</gene>
<proteinExistence type="predicted"/>
<evidence type="ECO:0000313" key="2">
    <source>
        <dbReference type="Proteomes" id="UP000308181"/>
    </source>
</evidence>